<protein>
    <submittedName>
        <fullName evidence="1">Uncharacterized protein</fullName>
    </submittedName>
</protein>
<name>A0A382GV65_9ZZZZ</name>
<gene>
    <name evidence="1" type="ORF">METZ01_LOCUS231297</name>
</gene>
<evidence type="ECO:0000313" key="1">
    <source>
        <dbReference type="EMBL" id="SVB78443.1"/>
    </source>
</evidence>
<dbReference type="AlphaFoldDB" id="A0A382GV65"/>
<proteinExistence type="predicted"/>
<organism evidence="1">
    <name type="scientific">marine metagenome</name>
    <dbReference type="NCBI Taxonomy" id="408172"/>
    <lineage>
        <taxon>unclassified sequences</taxon>
        <taxon>metagenomes</taxon>
        <taxon>ecological metagenomes</taxon>
    </lineage>
</organism>
<reference evidence="1" key="1">
    <citation type="submission" date="2018-05" db="EMBL/GenBank/DDBJ databases">
        <authorList>
            <person name="Lanie J.A."/>
            <person name="Ng W.-L."/>
            <person name="Kazmierczak K.M."/>
            <person name="Andrzejewski T.M."/>
            <person name="Davidsen T.M."/>
            <person name="Wayne K.J."/>
            <person name="Tettelin H."/>
            <person name="Glass J.I."/>
            <person name="Rusch D."/>
            <person name="Podicherti R."/>
            <person name="Tsui H.-C.T."/>
            <person name="Winkler M.E."/>
        </authorList>
    </citation>
    <scope>NUCLEOTIDE SEQUENCE</scope>
</reference>
<accession>A0A382GV65</accession>
<sequence length="39" mass="4425">MALSLTTLEIVWVWQSICTSIPDIVLIHHQFPFSASLRA</sequence>
<feature type="non-terminal residue" evidence="1">
    <location>
        <position position="39"/>
    </location>
</feature>
<dbReference type="EMBL" id="UINC01057378">
    <property type="protein sequence ID" value="SVB78443.1"/>
    <property type="molecule type" value="Genomic_DNA"/>
</dbReference>